<dbReference type="GeneID" id="68098435"/>
<keyword evidence="3" id="KW-1185">Reference proteome</keyword>
<evidence type="ECO:0000313" key="3">
    <source>
        <dbReference type="Proteomes" id="UP000816034"/>
    </source>
</evidence>
<reference evidence="2" key="2">
    <citation type="submission" date="2020-04" db="EMBL/GenBank/DDBJ databases">
        <authorList>
            <person name="Liechti N."/>
            <person name="Schuerch N."/>
            <person name="Bruggmann R."/>
            <person name="Wittwer M."/>
        </authorList>
    </citation>
    <scope>NUCLEOTIDE SEQUENCE</scope>
    <source>
        <strain evidence="2">ATCC 30569</strain>
    </source>
</reference>
<sequence>MSSQKHTSLNHDKKKEMIERLEKRCQELECRLFPLEMLQWEASSFLLPYSKNKTLNHTTIFQSELISEPNESHANSKTSLTKSNRNNSSILSKGSLLKRLRNLLESYNSMETPLMKEFILKMQQCNLLEYESCISDAKMEKESLPNEYSMRGTISNEYLEMDEKSLQLLKRDAQWRLIENQSEMIDRLSKSFEELDRLLPLLDALNDRNQFTDLCNKLNDLKSFQIEMDNIDSSSTQQSFSIQQKLCAYNDLVSGEQFHNFT</sequence>
<evidence type="ECO:0000313" key="2">
    <source>
        <dbReference type="EMBL" id="KAG2381596.1"/>
    </source>
</evidence>
<dbReference type="Proteomes" id="UP000816034">
    <property type="component" value="Unassembled WGS sequence"/>
</dbReference>
<dbReference type="AlphaFoldDB" id="A0AA88GM11"/>
<name>A0AA88GM11_NAELO</name>
<dbReference type="RefSeq" id="XP_044547276.1">
    <property type="nucleotide sequence ID" value="XM_044695790.1"/>
</dbReference>
<accession>A0AA88GM11</accession>
<proteinExistence type="predicted"/>
<dbReference type="EMBL" id="PYSW02000094">
    <property type="protein sequence ID" value="KAG2370628.1"/>
    <property type="molecule type" value="Genomic_DNA"/>
</dbReference>
<dbReference type="EMBL" id="PYSW02000026">
    <property type="protein sequence ID" value="KAG2381596.1"/>
    <property type="molecule type" value="Genomic_DNA"/>
</dbReference>
<organism evidence="2 3">
    <name type="scientific">Naegleria lovaniensis</name>
    <name type="common">Amoeba</name>
    <dbReference type="NCBI Taxonomy" id="51637"/>
    <lineage>
        <taxon>Eukaryota</taxon>
        <taxon>Discoba</taxon>
        <taxon>Heterolobosea</taxon>
        <taxon>Tetramitia</taxon>
        <taxon>Eutetramitia</taxon>
        <taxon>Vahlkampfiidae</taxon>
        <taxon>Naegleria</taxon>
    </lineage>
</organism>
<evidence type="ECO:0000313" key="1">
    <source>
        <dbReference type="EMBL" id="KAG2370628.1"/>
    </source>
</evidence>
<protein>
    <submittedName>
        <fullName evidence="2">Uncharacterized protein</fullName>
    </submittedName>
</protein>
<comment type="caution">
    <text evidence="2">The sequence shown here is derived from an EMBL/GenBank/DDBJ whole genome shotgun (WGS) entry which is preliminary data.</text>
</comment>
<gene>
    <name evidence="2" type="ORF">C9374_005980</name>
    <name evidence="1" type="ORF">C9374_014730</name>
</gene>
<reference evidence="2 3" key="1">
    <citation type="journal article" date="2018" name="BMC Genomics">
        <title>The genome of Naegleria lovaniensis, the basis for a comparative approach to unravel pathogenicity factors of the human pathogenic amoeba N. fowleri.</title>
        <authorList>
            <person name="Liechti N."/>
            <person name="Schurch N."/>
            <person name="Bruggmann R."/>
            <person name="Wittwer M."/>
        </authorList>
    </citation>
    <scope>NUCLEOTIDE SEQUENCE [LARGE SCALE GENOMIC DNA]</scope>
    <source>
        <strain evidence="2 3">ATCC 30569</strain>
    </source>
</reference>